<dbReference type="CDD" id="cd00293">
    <property type="entry name" value="USP-like"/>
    <property type="match status" value="1"/>
</dbReference>
<sequence>MYDKILVPIDGSENADAALTEALKLAKKLGSSLEIVSVATDQRYVQYGVTLGQDVMESFQKRAEEILSKAKQRADEAGVDANTNFVIGVPKQAISKELPQKYGTDLTVVGKSGVNGISRALLGSTTEYVVRHSVTNVLVIE</sequence>
<organism evidence="3 4">
    <name type="scientific">Lentilactobacillus curieae</name>
    <dbReference type="NCBI Taxonomy" id="1138822"/>
    <lineage>
        <taxon>Bacteria</taxon>
        <taxon>Bacillati</taxon>
        <taxon>Bacillota</taxon>
        <taxon>Bacilli</taxon>
        <taxon>Lactobacillales</taxon>
        <taxon>Lactobacillaceae</taxon>
        <taxon>Lentilactobacillus</taxon>
    </lineage>
</organism>
<gene>
    <name evidence="3" type="ORF">PL11_005185</name>
</gene>
<proteinExistence type="inferred from homology"/>
<evidence type="ECO:0000256" key="1">
    <source>
        <dbReference type="ARBA" id="ARBA00008791"/>
    </source>
</evidence>
<dbReference type="EMBL" id="CP018906">
    <property type="protein sequence ID" value="AQW21366.1"/>
    <property type="molecule type" value="Genomic_DNA"/>
</dbReference>
<protein>
    <submittedName>
        <fullName evidence="3">Universal stress protein</fullName>
    </submittedName>
</protein>
<keyword evidence="4" id="KW-1185">Reference proteome</keyword>
<dbReference type="KEGG" id="lcu:PL11_005185"/>
<dbReference type="SUPFAM" id="SSF52402">
    <property type="entry name" value="Adenine nucleotide alpha hydrolases-like"/>
    <property type="match status" value="1"/>
</dbReference>
<accession>A0A1S6QIC7</accession>
<reference evidence="3 4" key="1">
    <citation type="journal article" date="2015" name="Genome Announc.">
        <title>Genome Sequence of Lactobacillus curieae CCTCC M 2011381T, a Novel Producer of Gamma-aminobutyric Acid.</title>
        <authorList>
            <person name="Wang Y."/>
            <person name="Wang Y."/>
            <person name="Lang C."/>
            <person name="Wei D."/>
            <person name="Xu P."/>
            <person name="Xie J."/>
        </authorList>
    </citation>
    <scope>NUCLEOTIDE SEQUENCE [LARGE SCALE GENOMIC DNA]</scope>
    <source>
        <strain evidence="3 4">CCTCC M 2011381</strain>
    </source>
</reference>
<dbReference type="Pfam" id="PF00582">
    <property type="entry name" value="Usp"/>
    <property type="match status" value="1"/>
</dbReference>
<dbReference type="RefSeq" id="WP_035167815.1">
    <property type="nucleotide sequence ID" value="NZ_CP018906.1"/>
</dbReference>
<name>A0A1S6QIC7_9LACO</name>
<dbReference type="OrthoDB" id="9777884at2"/>
<dbReference type="InterPro" id="IPR014729">
    <property type="entry name" value="Rossmann-like_a/b/a_fold"/>
</dbReference>
<dbReference type="eggNOG" id="COG0589">
    <property type="taxonomic scope" value="Bacteria"/>
</dbReference>
<dbReference type="InterPro" id="IPR006015">
    <property type="entry name" value="Universal_stress_UspA"/>
</dbReference>
<comment type="similarity">
    <text evidence="1">Belongs to the universal stress protein A family.</text>
</comment>
<evidence type="ECO:0000313" key="4">
    <source>
        <dbReference type="Proteomes" id="UP000030361"/>
    </source>
</evidence>
<evidence type="ECO:0000259" key="2">
    <source>
        <dbReference type="Pfam" id="PF00582"/>
    </source>
</evidence>
<evidence type="ECO:0000313" key="3">
    <source>
        <dbReference type="EMBL" id="AQW21366.1"/>
    </source>
</evidence>
<feature type="domain" description="UspA" evidence="2">
    <location>
        <begin position="1"/>
        <end position="140"/>
    </location>
</feature>
<dbReference type="AlphaFoldDB" id="A0A1S6QIC7"/>
<dbReference type="PANTHER" id="PTHR46268:SF6">
    <property type="entry name" value="UNIVERSAL STRESS PROTEIN UP12"/>
    <property type="match status" value="1"/>
</dbReference>
<dbReference type="PRINTS" id="PR01438">
    <property type="entry name" value="UNVRSLSTRESS"/>
</dbReference>
<dbReference type="Gene3D" id="3.40.50.620">
    <property type="entry name" value="HUPs"/>
    <property type="match status" value="1"/>
</dbReference>
<dbReference type="InterPro" id="IPR006016">
    <property type="entry name" value="UspA"/>
</dbReference>
<dbReference type="Proteomes" id="UP000030361">
    <property type="component" value="Chromosome"/>
</dbReference>
<dbReference type="PANTHER" id="PTHR46268">
    <property type="entry name" value="STRESS RESPONSE PROTEIN NHAX"/>
    <property type="match status" value="1"/>
</dbReference>